<evidence type="ECO:0000313" key="1">
    <source>
        <dbReference type="EMBL" id="GAA55138.1"/>
    </source>
</evidence>
<dbReference type="EMBL" id="DF143968">
    <property type="protein sequence ID" value="GAA55138.1"/>
    <property type="molecule type" value="Genomic_DNA"/>
</dbReference>
<name>G7YQA7_CLOSI</name>
<proteinExistence type="predicted"/>
<dbReference type="Proteomes" id="UP000008909">
    <property type="component" value="Unassembled WGS sequence"/>
</dbReference>
<feature type="non-terminal residue" evidence="1">
    <location>
        <position position="1"/>
    </location>
</feature>
<protein>
    <submittedName>
        <fullName evidence="1">Uncharacterized protein</fullName>
    </submittedName>
</protein>
<dbReference type="AlphaFoldDB" id="G7YQA7"/>
<reference evidence="1" key="1">
    <citation type="journal article" date="2011" name="Genome Biol.">
        <title>The draft genome of the carcinogenic human liver fluke Clonorchis sinensis.</title>
        <authorList>
            <person name="Wang X."/>
            <person name="Chen W."/>
            <person name="Huang Y."/>
            <person name="Sun J."/>
            <person name="Men J."/>
            <person name="Liu H."/>
            <person name="Luo F."/>
            <person name="Guo L."/>
            <person name="Lv X."/>
            <person name="Deng C."/>
            <person name="Zhou C."/>
            <person name="Fan Y."/>
            <person name="Li X."/>
            <person name="Huang L."/>
            <person name="Hu Y."/>
            <person name="Liang C."/>
            <person name="Hu X."/>
            <person name="Xu J."/>
            <person name="Yu X."/>
        </authorList>
    </citation>
    <scope>NUCLEOTIDE SEQUENCE [LARGE SCALE GENOMIC DNA]</scope>
    <source>
        <strain evidence="1">Henan</strain>
    </source>
</reference>
<gene>
    <name evidence="1" type="ORF">CLF_106992</name>
</gene>
<organism evidence="1 2">
    <name type="scientific">Clonorchis sinensis</name>
    <name type="common">Chinese liver fluke</name>
    <dbReference type="NCBI Taxonomy" id="79923"/>
    <lineage>
        <taxon>Eukaryota</taxon>
        <taxon>Metazoa</taxon>
        <taxon>Spiralia</taxon>
        <taxon>Lophotrochozoa</taxon>
        <taxon>Platyhelminthes</taxon>
        <taxon>Trematoda</taxon>
        <taxon>Digenea</taxon>
        <taxon>Opisthorchiida</taxon>
        <taxon>Opisthorchiata</taxon>
        <taxon>Opisthorchiidae</taxon>
        <taxon>Clonorchis</taxon>
    </lineage>
</organism>
<evidence type="ECO:0000313" key="2">
    <source>
        <dbReference type="Proteomes" id="UP000008909"/>
    </source>
</evidence>
<accession>G7YQA7</accession>
<reference key="2">
    <citation type="submission" date="2011-10" db="EMBL/GenBank/DDBJ databases">
        <title>The genome and transcriptome sequence of Clonorchis sinensis provide insights into the carcinogenic liver fluke.</title>
        <authorList>
            <person name="Wang X."/>
            <person name="Huang Y."/>
            <person name="Chen W."/>
            <person name="Liu H."/>
            <person name="Guo L."/>
            <person name="Chen Y."/>
            <person name="Luo F."/>
            <person name="Zhou W."/>
            <person name="Sun J."/>
            <person name="Mao Q."/>
            <person name="Liang P."/>
            <person name="Zhou C."/>
            <person name="Tian Y."/>
            <person name="Men J."/>
            <person name="Lv X."/>
            <person name="Huang L."/>
            <person name="Zhou J."/>
            <person name="Hu Y."/>
            <person name="Li R."/>
            <person name="Zhang F."/>
            <person name="Lei H."/>
            <person name="Li X."/>
            <person name="Hu X."/>
            <person name="Liang C."/>
            <person name="Xu J."/>
            <person name="Wu Z."/>
            <person name="Yu X."/>
        </authorList>
    </citation>
    <scope>NUCLEOTIDE SEQUENCE</scope>
    <source>
        <strain>Henan</strain>
    </source>
</reference>
<sequence length="121" mass="13337">LQTSAVVAQTPRAIHSIWLVSGLHPHGPPTDRKFSVALNRPDSICVNLPVQHRPICHGNAYRLPDCGNPEDRYGAVQKPKISTAISRPLDSRIHGLMHRSEAFAQVSRVGFVLVVQQLSFT</sequence>
<keyword evidence="2" id="KW-1185">Reference proteome</keyword>